<dbReference type="Gene3D" id="3.30.559.10">
    <property type="entry name" value="Chloramphenicol acetyltransferase-like domain"/>
    <property type="match status" value="1"/>
</dbReference>
<dbReference type="InterPro" id="IPR025110">
    <property type="entry name" value="AMP-bd_C"/>
</dbReference>
<feature type="domain" description="Carrier" evidence="4">
    <location>
        <begin position="1549"/>
        <end position="1623"/>
    </location>
</feature>
<dbReference type="PROSITE" id="PS00012">
    <property type="entry name" value="PHOSPHOPANTETHEINE"/>
    <property type="match status" value="2"/>
</dbReference>
<dbReference type="Gene3D" id="1.10.1200.10">
    <property type="entry name" value="ACP-like"/>
    <property type="match status" value="2"/>
</dbReference>
<dbReference type="InterPro" id="IPR001242">
    <property type="entry name" value="Condensation_dom"/>
</dbReference>
<dbReference type="Pfam" id="PF00550">
    <property type="entry name" value="PP-binding"/>
    <property type="match status" value="2"/>
</dbReference>
<evidence type="ECO:0000256" key="3">
    <source>
        <dbReference type="ARBA" id="ARBA00022553"/>
    </source>
</evidence>
<evidence type="ECO:0000313" key="5">
    <source>
        <dbReference type="EMBL" id="MDQ2585159.1"/>
    </source>
</evidence>
<evidence type="ECO:0000259" key="4">
    <source>
        <dbReference type="PROSITE" id="PS50075"/>
    </source>
</evidence>
<dbReference type="Proteomes" id="UP001225605">
    <property type="component" value="Unassembled WGS sequence"/>
</dbReference>
<dbReference type="InterPro" id="IPR020806">
    <property type="entry name" value="PKS_PP-bd"/>
</dbReference>
<dbReference type="Gene3D" id="3.30.300.30">
    <property type="match status" value="2"/>
</dbReference>
<dbReference type="PANTHER" id="PTHR45527:SF1">
    <property type="entry name" value="FATTY ACID SYNTHASE"/>
    <property type="match status" value="1"/>
</dbReference>
<dbReference type="PROSITE" id="PS50075">
    <property type="entry name" value="CARRIER"/>
    <property type="match status" value="2"/>
</dbReference>
<dbReference type="SUPFAM" id="SSF47336">
    <property type="entry name" value="ACP-like"/>
    <property type="match status" value="2"/>
</dbReference>
<evidence type="ECO:0000256" key="2">
    <source>
        <dbReference type="ARBA" id="ARBA00022450"/>
    </source>
</evidence>
<dbReference type="InterPro" id="IPR010071">
    <property type="entry name" value="AA_adenyl_dom"/>
</dbReference>
<comment type="cofactor">
    <cofactor evidence="1">
        <name>pantetheine 4'-phosphate</name>
        <dbReference type="ChEBI" id="CHEBI:47942"/>
    </cofactor>
</comment>
<accession>A0ABU0WZ69</accession>
<dbReference type="PROSITE" id="PS00455">
    <property type="entry name" value="AMP_BINDING"/>
    <property type="match status" value="2"/>
</dbReference>
<dbReference type="SUPFAM" id="SSF56801">
    <property type="entry name" value="Acetyl-CoA synthetase-like"/>
    <property type="match status" value="2"/>
</dbReference>
<comment type="caution">
    <text evidence="5">The sequence shown here is derived from an EMBL/GenBank/DDBJ whole genome shotgun (WGS) entry which is preliminary data.</text>
</comment>
<keyword evidence="2" id="KW-0596">Phosphopantetheine</keyword>
<dbReference type="InterPro" id="IPR009081">
    <property type="entry name" value="PP-bd_ACP"/>
</dbReference>
<dbReference type="InterPro" id="IPR036736">
    <property type="entry name" value="ACP-like_sf"/>
</dbReference>
<keyword evidence="3" id="KW-0597">Phosphoprotein</keyword>
<dbReference type="InterPro" id="IPR023213">
    <property type="entry name" value="CAT-like_dom_sf"/>
</dbReference>
<organism evidence="5 6">
    <name type="scientific">Saccharothrix yanglingensis</name>
    <dbReference type="NCBI Taxonomy" id="659496"/>
    <lineage>
        <taxon>Bacteria</taxon>
        <taxon>Bacillati</taxon>
        <taxon>Actinomycetota</taxon>
        <taxon>Actinomycetes</taxon>
        <taxon>Pseudonocardiales</taxon>
        <taxon>Pseudonocardiaceae</taxon>
        <taxon>Saccharothrix</taxon>
    </lineage>
</organism>
<dbReference type="NCBIfam" id="TIGR01733">
    <property type="entry name" value="AA-adenyl-dom"/>
    <property type="match status" value="2"/>
</dbReference>
<proteinExistence type="predicted"/>
<reference evidence="5 6" key="1">
    <citation type="submission" date="2017-06" db="EMBL/GenBank/DDBJ databases">
        <title>Cultured bacterium strain Saccharothrix yanglingensis Hhs.015.</title>
        <authorList>
            <person name="Xia Y."/>
        </authorList>
    </citation>
    <scope>NUCLEOTIDE SEQUENCE [LARGE SCALE GENOMIC DNA]</scope>
    <source>
        <strain evidence="5 6">Hhs.015</strain>
    </source>
</reference>
<dbReference type="Gene3D" id="3.40.50.980">
    <property type="match status" value="4"/>
</dbReference>
<dbReference type="CDD" id="cd19531">
    <property type="entry name" value="LCL_NRPS-like"/>
    <property type="match status" value="1"/>
</dbReference>
<dbReference type="Pfam" id="PF00668">
    <property type="entry name" value="Condensation"/>
    <property type="match status" value="1"/>
</dbReference>
<feature type="domain" description="Carrier" evidence="4">
    <location>
        <begin position="503"/>
        <end position="578"/>
    </location>
</feature>
<dbReference type="Gene3D" id="3.30.559.30">
    <property type="entry name" value="Nonribosomal peptide synthetase, condensation domain"/>
    <property type="match status" value="1"/>
</dbReference>
<name>A0ABU0WZ69_9PSEU</name>
<dbReference type="InterPro" id="IPR006162">
    <property type="entry name" value="Ppantetheine_attach_site"/>
</dbReference>
<sequence length="1643" mass="175027">MSLDIHLLVARQAAATPEAIAVVDGPRSHSYADLESRAERQAAALRAAGVGPGSVVGVCLPRGVDLVAGLLAVWKAGGAYLPLDPDHPGQRNALVLRNAGVRQLLAAPGATAPDVPDLVVLSPHDLPEAAGAPAVDSNGDGAAYVVHTSGSTGTPKGVVVTHAGIANRVDWAVRGQRLTAADRVLQKTAMTFDAAGWEIFAPLTCGGTVVLAPHGAERDPAAMVAAVVRHDVTVLQVVPSVLRALVAEDGWDGAGALRLLTCAGEPLHAELVQRFLGLLPAPERVEVWNTYGPTECSIDVTAFRFDPAQRSGPVPIGRPIPGMRVLIADDRCDPVDIGVTGELYAGGVGVARGYLNLPGRTAEAFVPDPHGPAGARLYRTGDLARWREDGYLEYRGRVDQQVKVNGVRIEPGEVEAALAAHPGVRAVAVVPFATPDGGTRLVAYHEATGQAEVGDLRAYLAERLPATHVPSAFVGLDRLPLLASGKVDRSALPEPAATEEKVAPRTAAERLVERVWCDLLGVDEVGVHDDFFRLGGSSLQFTRLANRLRKATGTAIDLPKLLSATTLAEQAALVVPVEEVDEDALRRIPRTGPLPVSTGQRRLWLLDRMQPRAREWVSPLFLRVPGDTPDELVRAALDGLIARHESLRTRFATDRGEPVQVVDPPTSADLRVLDTTADGLAAVLDGELDRGIDIERGPLVRSVLTANDAAGDRVLVVLMHHIVCDGWSSAVLERDFAELLAAARAGRAPDLPDLPVQYADYAVWQRERAEGPAVEEELRHWRTVLDGASPLVLHTDKARPEVRDGRGSMVPFTVSALVAEALDELGREVGATSFMTLLSGFTTLLARHTGQWDVVIGTPVSGRDRAEVEDVVGFFLNSVVLRCRLDGRSSFRDALAGVRDTCRDALAHQGLPFELLVADLAPERDLSRTPLYQVAFDLHDERLTGSAADPDDLGTLLDLSRTARTDLTLYLRREPDGRYVGGFEYATALFERATVERMAEHFVRLLTAAAADPGARLAEMDFDGVRRPARRPANRVAASFGSVPRLVERQVRAAPDAVALVAGADTATFAELDARANRIAHHLRRRGAGPDAVVAVALDRGIDLMASLLGVWKAGAAYLPVDPNLPQERIGFMLTDADVPVVLTSSSYADRIGCHASGHVVHLDTDAPLIDAEPADAPDRVDDPDLLAYVIYTSGSTGRPKGVQITHGGLANHLRWATNELAMRGRRGGAVFSSVAFDLVVPNLWAPLMAGQPVHLLPSDLDLADLGRLLTDAAPLSFLKLTPGHLQILTDQLSEQWLADLAEVVVVAGEPLPPALAERWRRALGPGHLINEYGPTESSVGTCVFPVDEPVAGDTVPIGQALPGIEVHVLDEALKPLPPGVVGELYVGGAGLARGYLDRPALTADRFVPSPFGPAGARLYRTGDLVRLLPEGDVDFVGRADDQVKVRGYRVELGEITAVLADHPDVKDAVVVTAKGPAESVRLLAYCVAAPDVADLAEALTAHCAARLPDYMVPDGVVVLERMPLNANGKVDKAALPPFEEARTTGFVPPRGPVEERVAEIFTDLLGVGVGGDSHFFRSGGNSILAIRLVAALRSVFEVDLPIRSVFEGPTVAELAAVVEAAILAEVEQMSEEELIARTSPEV</sequence>
<dbReference type="CDD" id="cd05930">
    <property type="entry name" value="A_NRPS"/>
    <property type="match status" value="2"/>
</dbReference>
<evidence type="ECO:0000256" key="1">
    <source>
        <dbReference type="ARBA" id="ARBA00001957"/>
    </source>
</evidence>
<protein>
    <submittedName>
        <fullName evidence="5">Non-ribosomal peptide synthetase</fullName>
    </submittedName>
</protein>
<dbReference type="Pfam" id="PF13193">
    <property type="entry name" value="AMP-binding_C"/>
    <property type="match status" value="2"/>
</dbReference>
<dbReference type="SUPFAM" id="SSF52777">
    <property type="entry name" value="CoA-dependent acyltransferases"/>
    <property type="match status" value="2"/>
</dbReference>
<dbReference type="InterPro" id="IPR045851">
    <property type="entry name" value="AMP-bd_C_sf"/>
</dbReference>
<dbReference type="Pfam" id="PF00501">
    <property type="entry name" value="AMP-binding"/>
    <property type="match status" value="2"/>
</dbReference>
<dbReference type="InterPro" id="IPR020845">
    <property type="entry name" value="AMP-binding_CS"/>
</dbReference>
<dbReference type="Gene3D" id="2.30.38.10">
    <property type="entry name" value="Luciferase, Domain 3"/>
    <property type="match status" value="2"/>
</dbReference>
<gene>
    <name evidence="5" type="ORF">CKY47_14450</name>
</gene>
<evidence type="ECO:0000313" key="6">
    <source>
        <dbReference type="Proteomes" id="UP001225605"/>
    </source>
</evidence>
<dbReference type="SMART" id="SM00823">
    <property type="entry name" value="PKS_PP"/>
    <property type="match status" value="2"/>
</dbReference>
<dbReference type="InterPro" id="IPR000873">
    <property type="entry name" value="AMP-dep_synth/lig_dom"/>
</dbReference>
<dbReference type="EMBL" id="NSDM01000005">
    <property type="protein sequence ID" value="MDQ2585159.1"/>
    <property type="molecule type" value="Genomic_DNA"/>
</dbReference>
<dbReference type="PANTHER" id="PTHR45527">
    <property type="entry name" value="NONRIBOSOMAL PEPTIDE SYNTHETASE"/>
    <property type="match status" value="1"/>
</dbReference>
<keyword evidence="6" id="KW-1185">Reference proteome</keyword>
<dbReference type="RefSeq" id="WP_306746326.1">
    <property type="nucleotide sequence ID" value="NZ_NSDM01000005.1"/>
</dbReference>